<proteinExistence type="predicted"/>
<comment type="caution">
    <text evidence="3">The sequence shown here is derived from an EMBL/GenBank/DDBJ whole genome shotgun (WGS) entry which is preliminary data.</text>
</comment>
<keyword evidence="1" id="KW-0175">Coiled coil</keyword>
<evidence type="ECO:0000256" key="2">
    <source>
        <dbReference type="SAM" id="Phobius"/>
    </source>
</evidence>
<evidence type="ECO:0000313" key="4">
    <source>
        <dbReference type="Proteomes" id="UP000293433"/>
    </source>
</evidence>
<organism evidence="3 4">
    <name type="scientific">Sphaerotilus mobilis</name>
    <dbReference type="NCBI Taxonomy" id="47994"/>
    <lineage>
        <taxon>Bacteria</taxon>
        <taxon>Pseudomonadati</taxon>
        <taxon>Pseudomonadota</taxon>
        <taxon>Betaproteobacteria</taxon>
        <taxon>Burkholderiales</taxon>
        <taxon>Sphaerotilaceae</taxon>
        <taxon>Sphaerotilus</taxon>
    </lineage>
</organism>
<keyword evidence="2" id="KW-0812">Transmembrane</keyword>
<name>A0A4Q7L9Q9_9BURK</name>
<feature type="coiled-coil region" evidence="1">
    <location>
        <begin position="45"/>
        <end position="89"/>
    </location>
</feature>
<evidence type="ECO:0000256" key="1">
    <source>
        <dbReference type="SAM" id="Coils"/>
    </source>
</evidence>
<keyword evidence="2" id="KW-1133">Transmembrane helix</keyword>
<dbReference type="Proteomes" id="UP000293433">
    <property type="component" value="Unassembled WGS sequence"/>
</dbReference>
<evidence type="ECO:0000313" key="3">
    <source>
        <dbReference type="EMBL" id="RZS46845.1"/>
    </source>
</evidence>
<gene>
    <name evidence="3" type="ORF">EV685_3877</name>
</gene>
<keyword evidence="4" id="KW-1185">Reference proteome</keyword>
<dbReference type="EMBL" id="SGWV01000013">
    <property type="protein sequence ID" value="RZS46845.1"/>
    <property type="molecule type" value="Genomic_DNA"/>
</dbReference>
<reference evidence="3 4" key="1">
    <citation type="submission" date="2019-02" db="EMBL/GenBank/DDBJ databases">
        <title>Genomic Encyclopedia of Type Strains, Phase IV (KMG-IV): sequencing the most valuable type-strain genomes for metagenomic binning, comparative biology and taxonomic classification.</title>
        <authorList>
            <person name="Goeker M."/>
        </authorList>
    </citation>
    <scope>NUCLEOTIDE SEQUENCE [LARGE SCALE GENOMIC DNA]</scope>
    <source>
        <strain evidence="3 4">DSM 10617</strain>
    </source>
</reference>
<dbReference type="AlphaFoldDB" id="A0A4Q7L9Q9"/>
<keyword evidence="2" id="KW-0472">Membrane</keyword>
<sequence>MDVVISLFGVLGLIAGVLLLLLASWDRQRSRRAVIEAETELRISREAAARQLLELRKRLAEAEADQAHIASLQDEVRRLRDKNRRLQALHALDTGSDRAGASTAPAMPALPVIHTGALPHAPEPNLGRPDAT</sequence>
<accession>A0A4Q7L9Q9</accession>
<feature type="transmembrane region" description="Helical" evidence="2">
    <location>
        <begin position="6"/>
        <end position="25"/>
    </location>
</feature>
<dbReference type="RefSeq" id="WP_130483694.1">
    <property type="nucleotide sequence ID" value="NZ_SGWV01000013.1"/>
</dbReference>
<protein>
    <submittedName>
        <fullName evidence="3">Uncharacterized protein</fullName>
    </submittedName>
</protein>